<protein>
    <submittedName>
        <fullName evidence="3">Uncharacterized protein</fullName>
    </submittedName>
</protein>
<gene>
    <name evidence="3" type="ORF">PPACK8108_LOCUS25210</name>
</gene>
<dbReference type="Proteomes" id="UP001153365">
    <property type="component" value="Unassembled WGS sequence"/>
</dbReference>
<evidence type="ECO:0000256" key="1">
    <source>
        <dbReference type="SAM" id="MobiDB-lite"/>
    </source>
</evidence>
<evidence type="ECO:0000256" key="2">
    <source>
        <dbReference type="SAM" id="SignalP"/>
    </source>
</evidence>
<organism evidence="3 4">
    <name type="scientific">Phakopsora pachyrhizi</name>
    <name type="common">Asian soybean rust disease fungus</name>
    <dbReference type="NCBI Taxonomy" id="170000"/>
    <lineage>
        <taxon>Eukaryota</taxon>
        <taxon>Fungi</taxon>
        <taxon>Dikarya</taxon>
        <taxon>Basidiomycota</taxon>
        <taxon>Pucciniomycotina</taxon>
        <taxon>Pucciniomycetes</taxon>
        <taxon>Pucciniales</taxon>
        <taxon>Phakopsoraceae</taxon>
        <taxon>Phakopsora</taxon>
    </lineage>
</organism>
<dbReference type="EMBL" id="CALTRL010006179">
    <property type="protein sequence ID" value="CAH7689998.1"/>
    <property type="molecule type" value="Genomic_DNA"/>
</dbReference>
<proteinExistence type="predicted"/>
<evidence type="ECO:0000313" key="3">
    <source>
        <dbReference type="EMBL" id="CAH7689998.1"/>
    </source>
</evidence>
<feature type="region of interest" description="Disordered" evidence="1">
    <location>
        <begin position="448"/>
        <end position="471"/>
    </location>
</feature>
<feature type="signal peptide" evidence="2">
    <location>
        <begin position="1"/>
        <end position="21"/>
    </location>
</feature>
<name>A0AAV0BRH1_PHAPC</name>
<accession>A0AAV0BRH1</accession>
<keyword evidence="4" id="KW-1185">Reference proteome</keyword>
<evidence type="ECO:0000313" key="4">
    <source>
        <dbReference type="Proteomes" id="UP001153365"/>
    </source>
</evidence>
<dbReference type="AlphaFoldDB" id="A0AAV0BRH1"/>
<comment type="caution">
    <text evidence="3">The sequence shown here is derived from an EMBL/GenBank/DDBJ whole genome shotgun (WGS) entry which is preliminary data.</text>
</comment>
<sequence>MTLLATYLSLLFTALFNFTTGMLPSKESLTEGTNFFIPIAPQNRINKHPATLQLMPLSSLNNEHIFGSENKLNNEIEMIDFWKISERKKRPQDQYLEPNEQFSSKLKKKQFAEGSLSLRSHGAEMGFSQSPLPILSLSLGSNPQVEEFSSNFNPVEISHKFKIGLDGHEQVDGYLLASPTNDANTAESNKGKAPLSVDDRISNRNLAPMETLERSSRKAVESFFENESRMSPISSMQPELNPSHHATHEQITPTQAPENFNAENVSENEYAIFPIAKDSPEIYLSHHTSHGQITLIFSINDGQHDCHPTHFSTHEKITTGQTLKNINAESLSEKENIIYSVNSEKYNSNPTNHLVTTQHGRTPEVSQSSRSSSKSGDIVQKKKNGEINNNVKKIHTGILDRKNSRSIYKEDEYLESSNSKYLENVAWMKKARTPILRKKRLLTEIFNTQEKKEKKPRVASASNDPERSDVQIRNSESIVTNFEADEMQNPSRPDTFAQQLEDIWPKILSLEKPNSPENPLLFLIDYTDKLADKILSNLNPAAKGGKKIAQGKVVADENTLNRLLDHGKIALEKSLFDNLRIKFRKTLDANLKRSALKLLRKIEKQIQRNHVGDFYVGAADMKGFFTEDKVETFYVKWPLKKISMDGATFFEKVSRMVFDALKSIQWKNVYVDDKMNEIFERRASLLITANFPQQYLAYSINIKLRYRLRRLFLVYSTLINKICCEGKEDLERNFHNWQKDAINSFDKAWNLIEIEKSSYSKKHYYGNSFIANKKLPLSKKKVIGFLDTYDIKRGAKRNIGLFKFRATSHLRPQHESVWKFIALWLAEYRYDLYCRVFSKEDKTINKLKPFLNALICFITFKIDQKPPKVS</sequence>
<feature type="region of interest" description="Disordered" evidence="1">
    <location>
        <begin position="344"/>
        <end position="389"/>
    </location>
</feature>
<keyword evidence="2" id="KW-0732">Signal</keyword>
<feature type="compositionally biased region" description="Polar residues" evidence="1">
    <location>
        <begin position="344"/>
        <end position="360"/>
    </location>
</feature>
<feature type="chain" id="PRO_5043897380" evidence="2">
    <location>
        <begin position="22"/>
        <end position="870"/>
    </location>
</feature>
<reference evidence="3" key="1">
    <citation type="submission" date="2022-06" db="EMBL/GenBank/DDBJ databases">
        <authorList>
            <consortium name="SYNGENTA / RWTH Aachen University"/>
        </authorList>
    </citation>
    <scope>NUCLEOTIDE SEQUENCE</scope>
</reference>
<feature type="compositionally biased region" description="Low complexity" evidence="1">
    <location>
        <begin position="366"/>
        <end position="375"/>
    </location>
</feature>